<feature type="compositionally biased region" description="Low complexity" evidence="1">
    <location>
        <begin position="1418"/>
        <end position="1433"/>
    </location>
</feature>
<sequence length="1682" mass="182593">MAPKDATIQSADVDPAVWPSKIIEKYFAKSGPDRMKTKIRILPIPNGLSKDTTAAEIESFAGDIGAEEIDAYVHWGLNPATSMKIDRFWQSTMNPESTAGDRSFWHLLVEALKPAPADKPSAVLPTPHHAAALAFSLSRGKMLLDALARPASPLASRERAKEASLNRPWYHRPPQTRVASLDPSIGFTSILGASPEDNEYWLAPYRERTAALLAGDASQHFWPASRTIADAVLTGGQVAADLVEQVYAAHHLTTPEGSEALFCATPEQELAIVQRRLGALLSLPTLQRLFSFAFDLHIENQKIQATLAKLRPTGSVGSPFVILAPVTVDSFSWTLARYQPDPSDSQSQFLPASWDEVGGQKSPSIKMGLRNLSDSDASRPRYDIITIDPPLATESNINHAARGADEGAAIAPASDGVPVLHNGGFRIVEMPDSCAAQALALSDEHEVVAVQDADALKVGDRLMIGLKTKQGVLWRSPNYRIVRFEDPAADYPKDWVEKELARRFRFSGAQRRIELDAVTTVSAVQMCLDSTVPVPAQQSDDGDDGDPATKQAIKIIVDNTVALWGSDPAGVSPPEVGMDGRVITKKKIAVVQELDVTRHFKAPSNRNGDPSEFLSPALRFGWLYFAVVAPVFDGGGSVSTRQVGNIVDQNRELALPPVTDGGGRRFLRHERLNAPMVLILESDVRELDKLKPPQRSADMYVRTTSDGKADVIRSRRLIVPPPVPLQFAVLHDVLRDLSPNVTVPSQGLKGLSLLNKRDDNLPSRIRVGRAGFEDSQRPLYYPDPAASILMLGLKLQAETGLAELPFVEPPLPITVGAGTWPDTRQADIPKWPDVLPVHIELKADTAPALEAEKKPRIVSLGPRWLVGNEKLVSRAQQGAVQVQAVEVHLRPGESLLLQAWLCPTINQLAEWFDAIEAAGVLALNDGSGDVEYTGDPHSACVAALQRLLDVKLGADEIAKASMSACSGAGGLKAPPKQTIRMLAGLVYRELLLRPIAALSTPQTMRLNHVVDNKLIPRPRFGDRLSVIRRIFSSGSPGDGSTPADPSHTAPSVASETPADFLTKTPITNWGLGTNQEGATNVLIGGEISFDPASTAGLNIEVACAAPFGDTLDPGTGRTPSQRLHNQWPEKFDLEDPKFYGFKIGKDQSIEFPIKRVVALKLDGLPLPTDGRAGMRKYLLEDLMAAAWGDAHPYGKALRAALPSVFSGTGARRLWMRPIPINRHNGLLLESSQQSNKPVETWPKKEDKFQVWLPSTTRPAPPVIDHVSVALSVKALEPMTGPTSFTVGIEHATILTVYHSRPFFSSGEGEKLALVFWPPGLFSQGVEKDDEGNPLLFTSSPGSAEGPEFYDEDLGPGGRYITRWGADPLTGETVATKNYPTGPLVDPARLSPDGVRVPRAYMPVPVSDQNWAPHDPSKDSAPPAAASTPTQPSGAGAGSGPPSGVAQSTDQPPSTYLPVALQAFEPRFDPVEELWYFNVAIKTDPLSFPRVRLGLVRYQANAREDDVPLEGAEPVRLRVSTPVVEWVKPLPGRRATATCHRRADGFTDVTVIVDGPSAVWQTGAQDRQPVRPHMVVELIHRWKINGIDQEEIVTDKDRQPAVCSTWSISDSDTSSIGLFRSLRDGYSWTCMFTVNKFADEDNYSVVVRESREIARASKRGKKVGKTGPTFVTDIALTAKATLN</sequence>
<dbReference type="RefSeq" id="WP_352568463.1">
    <property type="nucleotide sequence ID" value="NZ_JAMYMY010000002.1"/>
</dbReference>
<proteinExistence type="predicted"/>
<name>A0ABV1YA75_9HYPH</name>
<protein>
    <submittedName>
        <fullName evidence="2">Uncharacterized protein</fullName>
    </submittedName>
</protein>
<gene>
    <name evidence="2" type="ORF">NKI33_03690</name>
</gene>
<feature type="region of interest" description="Disordered" evidence="1">
    <location>
        <begin position="1031"/>
        <end position="1054"/>
    </location>
</feature>
<dbReference type="Proteomes" id="UP001464387">
    <property type="component" value="Unassembled WGS sequence"/>
</dbReference>
<evidence type="ECO:0000313" key="2">
    <source>
        <dbReference type="EMBL" id="MER8932070.1"/>
    </source>
</evidence>
<feature type="region of interest" description="Disordered" evidence="1">
    <location>
        <begin position="1371"/>
        <end position="1390"/>
    </location>
</feature>
<comment type="caution">
    <text evidence="2">The sequence shown here is derived from an EMBL/GenBank/DDBJ whole genome shotgun (WGS) entry which is preliminary data.</text>
</comment>
<keyword evidence="3" id="KW-1185">Reference proteome</keyword>
<feature type="region of interest" description="Disordered" evidence="1">
    <location>
        <begin position="1405"/>
        <end position="1453"/>
    </location>
</feature>
<evidence type="ECO:0000256" key="1">
    <source>
        <dbReference type="SAM" id="MobiDB-lite"/>
    </source>
</evidence>
<reference evidence="2 3" key="1">
    <citation type="journal article" date="2024" name="Proc. Natl. Acad. Sci. U.S.A.">
        <title>The evolutionary genomics of adaptation to stress in wild rhizobium bacteria.</title>
        <authorList>
            <person name="Kehlet-Delgado H."/>
            <person name="Montoya A.P."/>
            <person name="Jensen K.T."/>
            <person name="Wendlandt C.E."/>
            <person name="Dexheimer C."/>
            <person name="Roberts M."/>
            <person name="Torres Martinez L."/>
            <person name="Friesen M.L."/>
            <person name="Griffitts J.S."/>
            <person name="Porter S.S."/>
        </authorList>
    </citation>
    <scope>NUCLEOTIDE SEQUENCE [LARGE SCALE GENOMIC DNA]</scope>
    <source>
        <strain evidence="2 3">M0729</strain>
    </source>
</reference>
<accession>A0ABV1YA75</accession>
<evidence type="ECO:0000313" key="3">
    <source>
        <dbReference type="Proteomes" id="UP001464387"/>
    </source>
</evidence>
<organism evidence="2 3">
    <name type="scientific">Mesorhizobium opportunistum</name>
    <dbReference type="NCBI Taxonomy" id="593909"/>
    <lineage>
        <taxon>Bacteria</taxon>
        <taxon>Pseudomonadati</taxon>
        <taxon>Pseudomonadota</taxon>
        <taxon>Alphaproteobacteria</taxon>
        <taxon>Hyphomicrobiales</taxon>
        <taxon>Phyllobacteriaceae</taxon>
        <taxon>Mesorhizobium</taxon>
    </lineage>
</organism>
<dbReference type="EMBL" id="JAMYPJ010000003">
    <property type="protein sequence ID" value="MER8932070.1"/>
    <property type="molecule type" value="Genomic_DNA"/>
</dbReference>